<dbReference type="OrthoDB" id="3801254at2759"/>
<evidence type="ECO:0000313" key="2">
    <source>
        <dbReference type="Proteomes" id="UP000191522"/>
    </source>
</evidence>
<reference evidence="2" key="1">
    <citation type="journal article" date="2017" name="Nat. Microbiol.">
        <title>Global analysis of biosynthetic gene clusters reveals vast potential of secondary metabolite production in Penicillium species.</title>
        <authorList>
            <person name="Nielsen J.C."/>
            <person name="Grijseels S."/>
            <person name="Prigent S."/>
            <person name="Ji B."/>
            <person name="Dainat J."/>
            <person name="Nielsen K.F."/>
            <person name="Frisvad J.C."/>
            <person name="Workman M."/>
            <person name="Nielsen J."/>
        </authorList>
    </citation>
    <scope>NUCLEOTIDE SEQUENCE [LARGE SCALE GENOMIC DNA]</scope>
    <source>
        <strain evidence="2">IBT 11843</strain>
    </source>
</reference>
<accession>A0A1V6PLI1</accession>
<keyword evidence="2" id="KW-1185">Reference proteome</keyword>
<comment type="caution">
    <text evidence="1">The sequence shown here is derived from an EMBL/GenBank/DDBJ whole genome shotgun (WGS) entry which is preliminary data.</text>
</comment>
<gene>
    <name evidence="1" type="ORF">PENDEC_c002G00697</name>
</gene>
<name>A0A1V6PLI1_PENDC</name>
<dbReference type="STRING" id="69771.A0A1V6PLI1"/>
<proteinExistence type="predicted"/>
<organism evidence="1 2">
    <name type="scientific">Penicillium decumbens</name>
    <dbReference type="NCBI Taxonomy" id="69771"/>
    <lineage>
        <taxon>Eukaryota</taxon>
        <taxon>Fungi</taxon>
        <taxon>Dikarya</taxon>
        <taxon>Ascomycota</taxon>
        <taxon>Pezizomycotina</taxon>
        <taxon>Eurotiomycetes</taxon>
        <taxon>Eurotiomycetidae</taxon>
        <taxon>Eurotiales</taxon>
        <taxon>Aspergillaceae</taxon>
        <taxon>Penicillium</taxon>
    </lineage>
</organism>
<dbReference type="AlphaFoldDB" id="A0A1V6PLI1"/>
<evidence type="ECO:0000313" key="1">
    <source>
        <dbReference type="EMBL" id="OQD77763.1"/>
    </source>
</evidence>
<sequence>MDWALVEVREDQVERQDGAEGKTFPGTSGGPLLLMKKISRDTSAQARPNVFNTKAKQMACYDGNDVDTVMSTNVTSTTMHDKVICIPGDASIRSMLPTLSEELKIPGAIYRNYYYPPPEFPSSLSL</sequence>
<dbReference type="Proteomes" id="UP000191522">
    <property type="component" value="Unassembled WGS sequence"/>
</dbReference>
<dbReference type="EMBL" id="MDYL01000002">
    <property type="protein sequence ID" value="OQD77763.1"/>
    <property type="molecule type" value="Genomic_DNA"/>
</dbReference>
<protein>
    <submittedName>
        <fullName evidence="1">Uncharacterized protein</fullName>
    </submittedName>
</protein>